<evidence type="ECO:0000313" key="1">
    <source>
        <dbReference type="EMBL" id="QCQ58201.1"/>
    </source>
</evidence>
<protein>
    <submittedName>
        <fullName evidence="1">Uncharacterized protein</fullName>
    </submittedName>
</protein>
<name>A0A4P8MVU1_9CAUD</name>
<accession>A0A4P8MVU1</accession>
<sequence>MPNKFKDFKLKTVYAYTSAGNYRKYENVLVDIDKQKLIYCSYHLSTPKDTKAIGVDCYILDIPMTVMDGGVEVSYHTMVHKINSGHYKKADYDDIVLEHNRDFSIFM</sequence>
<reference evidence="1 2" key="1">
    <citation type="submission" date="2019-03" db="EMBL/GenBank/DDBJ databases">
        <title>Genomic and seasonal variations among aquatic phages infecting the Baltic Sea Gammaproteobacteria Rheinheimera sp. bal341.</title>
        <authorList>
            <person name="Nilsson E."/>
            <person name="Li K."/>
            <person name="Fridlund J."/>
            <person name="Sulcius S."/>
            <person name="Bunse C."/>
            <person name="Karlsson C.M.G."/>
            <person name="Lindh M."/>
            <person name="Lundin D."/>
            <person name="Pinhassi J."/>
            <person name="Holmfeldt K."/>
        </authorList>
    </citation>
    <scope>NUCLEOTIDE SEQUENCE [LARGE SCALE GENOMIC DNA]</scope>
</reference>
<proteinExistence type="predicted"/>
<gene>
    <name evidence="1" type="ORF">Barba2A_gp078</name>
</gene>
<dbReference type="EMBL" id="MK719703">
    <property type="protein sequence ID" value="QCQ58201.1"/>
    <property type="molecule type" value="Genomic_DNA"/>
</dbReference>
<organism evidence="1 2">
    <name type="scientific">Rheinheimera phage vB_RspM_Barba2A</name>
    <dbReference type="NCBI Taxonomy" id="2565679"/>
    <lineage>
        <taxon>Viruses</taxon>
        <taxon>Duplodnaviria</taxon>
        <taxon>Heunggongvirae</taxon>
        <taxon>Uroviricota</taxon>
        <taxon>Caudoviricetes</taxon>
        <taxon>Barbavirus</taxon>
        <taxon>Barbavirus barba18A</taxon>
    </lineage>
</organism>
<evidence type="ECO:0000313" key="2">
    <source>
        <dbReference type="Proteomes" id="UP000302738"/>
    </source>
</evidence>
<dbReference type="Proteomes" id="UP000302738">
    <property type="component" value="Segment"/>
</dbReference>